<evidence type="ECO:0000313" key="2">
    <source>
        <dbReference type="Proteomes" id="UP000242791"/>
    </source>
</evidence>
<dbReference type="Proteomes" id="UP000242791">
    <property type="component" value="Unassembled WGS sequence"/>
</dbReference>
<name>A0A1J9QKK4_9EURO</name>
<gene>
    <name evidence="1" type="ORF">ACJ73_07916</name>
</gene>
<dbReference type="OrthoDB" id="10530820at2759"/>
<dbReference type="VEuPathDB" id="FungiDB:ACJ73_07916"/>
<organism evidence="1 2">
    <name type="scientific">Blastomyces percursus</name>
    <dbReference type="NCBI Taxonomy" id="1658174"/>
    <lineage>
        <taxon>Eukaryota</taxon>
        <taxon>Fungi</taxon>
        <taxon>Dikarya</taxon>
        <taxon>Ascomycota</taxon>
        <taxon>Pezizomycotina</taxon>
        <taxon>Eurotiomycetes</taxon>
        <taxon>Eurotiomycetidae</taxon>
        <taxon>Onygenales</taxon>
        <taxon>Ajellomycetaceae</taxon>
        <taxon>Blastomyces</taxon>
    </lineage>
</organism>
<comment type="caution">
    <text evidence="1">The sequence shown here is derived from an EMBL/GenBank/DDBJ whole genome shotgun (WGS) entry which is preliminary data.</text>
</comment>
<protein>
    <submittedName>
        <fullName evidence="1">Uncharacterized protein</fullName>
    </submittedName>
</protein>
<accession>A0A1J9QKK4</accession>
<evidence type="ECO:0000313" key="1">
    <source>
        <dbReference type="EMBL" id="OJD20747.1"/>
    </source>
</evidence>
<dbReference type="EMBL" id="LGTZ01001725">
    <property type="protein sequence ID" value="OJD20747.1"/>
    <property type="molecule type" value="Genomic_DNA"/>
</dbReference>
<reference evidence="1 2" key="1">
    <citation type="submission" date="2015-08" db="EMBL/GenBank/DDBJ databases">
        <title>Emmonsia species relationships and genome sequence.</title>
        <authorList>
            <person name="Cuomo C.A."/>
            <person name="Schwartz I.S."/>
            <person name="Kenyon C."/>
            <person name="De Hoog G.S."/>
            <person name="Govender N.P."/>
            <person name="Botha A."/>
            <person name="Moreno L."/>
            <person name="De Vries M."/>
            <person name="Munoz J.F."/>
            <person name="Stielow J.B."/>
        </authorList>
    </citation>
    <scope>NUCLEOTIDE SEQUENCE [LARGE SCALE GENOMIC DNA]</scope>
    <source>
        <strain evidence="1 2">EI222</strain>
    </source>
</reference>
<dbReference type="AlphaFoldDB" id="A0A1J9QKK4"/>
<sequence length="118" mass="12764">MIKKRRLPLGVAKRARWHQGLGKDQRHTSSPLVFATYQFVSIGQGNPEAVAAAAGSRHTGVYCGDGDGGDGDWVGTTFLIWPGARLSVFSSGSASVSVNRIWKRKRSGPESFFELDAE</sequence>
<keyword evidence="2" id="KW-1185">Reference proteome</keyword>
<proteinExistence type="predicted"/>